<feature type="transmembrane region" description="Helical" evidence="8">
    <location>
        <begin position="447"/>
        <end position="467"/>
    </location>
</feature>
<feature type="transmembrane region" description="Helical" evidence="8">
    <location>
        <begin position="12"/>
        <end position="31"/>
    </location>
</feature>
<feature type="transmembrane region" description="Helical" evidence="8">
    <location>
        <begin position="368"/>
        <end position="388"/>
    </location>
</feature>
<dbReference type="Gene3D" id="3.30.70.1440">
    <property type="entry name" value="Multidrug efflux transporter AcrB pore domain"/>
    <property type="match status" value="1"/>
</dbReference>
<dbReference type="EMBL" id="JBGUAW010000003">
    <property type="protein sequence ID" value="MFA9460274.1"/>
    <property type="molecule type" value="Genomic_DNA"/>
</dbReference>
<evidence type="ECO:0000256" key="7">
    <source>
        <dbReference type="ARBA" id="ARBA00023136"/>
    </source>
</evidence>
<feature type="transmembrane region" description="Helical" evidence="8">
    <location>
        <begin position="345"/>
        <end position="361"/>
    </location>
</feature>
<name>A0ABV4TSH3_9GAMM</name>
<feature type="transmembrane region" description="Helical" evidence="8">
    <location>
        <begin position="532"/>
        <end position="553"/>
    </location>
</feature>
<proteinExistence type="inferred from homology"/>
<keyword evidence="10" id="KW-1185">Reference proteome</keyword>
<dbReference type="NCBIfam" id="TIGR00914">
    <property type="entry name" value="2A0601"/>
    <property type="match status" value="1"/>
</dbReference>
<feature type="transmembrane region" description="Helical" evidence="8">
    <location>
        <begin position="872"/>
        <end position="892"/>
    </location>
</feature>
<keyword evidence="6 8" id="KW-1133">Transmembrane helix</keyword>
<evidence type="ECO:0000256" key="3">
    <source>
        <dbReference type="ARBA" id="ARBA00022448"/>
    </source>
</evidence>
<comment type="caution">
    <text evidence="9">The sequence shown here is derived from an EMBL/GenBank/DDBJ whole genome shotgun (WGS) entry which is preliminary data.</text>
</comment>
<dbReference type="SUPFAM" id="SSF82714">
    <property type="entry name" value="Multidrug efflux transporter AcrB TolC docking domain, DN and DC subdomains"/>
    <property type="match status" value="2"/>
</dbReference>
<organism evidence="9 10">
    <name type="scientific">Thiohalorhabdus methylotrophus</name>
    <dbReference type="NCBI Taxonomy" id="3242694"/>
    <lineage>
        <taxon>Bacteria</taxon>
        <taxon>Pseudomonadati</taxon>
        <taxon>Pseudomonadota</taxon>
        <taxon>Gammaproteobacteria</taxon>
        <taxon>Thiohalorhabdales</taxon>
        <taxon>Thiohalorhabdaceae</taxon>
        <taxon>Thiohalorhabdus</taxon>
    </lineage>
</organism>
<evidence type="ECO:0000256" key="4">
    <source>
        <dbReference type="ARBA" id="ARBA00022475"/>
    </source>
</evidence>
<keyword evidence="7 8" id="KW-0472">Membrane</keyword>
<dbReference type="SUPFAM" id="SSF82693">
    <property type="entry name" value="Multidrug efflux transporter AcrB pore domain, PN1, PN2, PC1 and PC2 subdomains"/>
    <property type="match status" value="3"/>
</dbReference>
<evidence type="ECO:0000256" key="2">
    <source>
        <dbReference type="ARBA" id="ARBA00010942"/>
    </source>
</evidence>
<protein>
    <submittedName>
        <fullName evidence="9">Efflux RND transporter permease subunit</fullName>
    </submittedName>
</protein>
<dbReference type="Gene3D" id="3.30.70.1430">
    <property type="entry name" value="Multidrug efflux transporter AcrB pore domain"/>
    <property type="match status" value="2"/>
</dbReference>
<dbReference type="PRINTS" id="PR00702">
    <property type="entry name" value="ACRIFLAVINRP"/>
</dbReference>
<dbReference type="Gene3D" id="3.30.70.1320">
    <property type="entry name" value="Multidrug efflux transporter AcrB pore domain like"/>
    <property type="match status" value="1"/>
</dbReference>
<evidence type="ECO:0000256" key="6">
    <source>
        <dbReference type="ARBA" id="ARBA00022989"/>
    </source>
</evidence>
<feature type="transmembrane region" description="Helical" evidence="8">
    <location>
        <begin position="970"/>
        <end position="989"/>
    </location>
</feature>
<dbReference type="PANTHER" id="PTHR32063">
    <property type="match status" value="1"/>
</dbReference>
<dbReference type="Proteomes" id="UP001575181">
    <property type="component" value="Unassembled WGS sequence"/>
</dbReference>
<keyword evidence="4" id="KW-1003">Cell membrane</keyword>
<dbReference type="Gene3D" id="3.30.2090.10">
    <property type="entry name" value="Multidrug efflux transporter AcrB TolC docking domain, DN and DC subdomains"/>
    <property type="match status" value="2"/>
</dbReference>
<keyword evidence="5 8" id="KW-0812">Transmembrane</keyword>
<evidence type="ECO:0000256" key="8">
    <source>
        <dbReference type="SAM" id="Phobius"/>
    </source>
</evidence>
<evidence type="ECO:0000313" key="9">
    <source>
        <dbReference type="EMBL" id="MFA9460274.1"/>
    </source>
</evidence>
<feature type="transmembrane region" description="Helical" evidence="8">
    <location>
        <begin position="924"/>
        <end position="949"/>
    </location>
</feature>
<feature type="transmembrane region" description="Helical" evidence="8">
    <location>
        <begin position="394"/>
        <end position="415"/>
    </location>
</feature>
<evidence type="ECO:0000313" key="10">
    <source>
        <dbReference type="Proteomes" id="UP001575181"/>
    </source>
</evidence>
<sequence length="1036" mass="112195">MIERLINLALRNRLMVLVLVAGLAVAGYMSFNRVPIDSFPDVTPPMVQIYTASPGLSPVDVETLISYPVEISMYGLPGLKRVQSTSIFGLSRVNVYFEEGTDIYFARRLVMERLAKAKENIPPGMGEPRLGPITTGLGRVMLYTIRSQDGYDHTLMEKRTAQDWIAKPMLRTIPGVTGVLSLGGERKQYQVKLDRQGLQAHDLTIGDVRNAIASNNRNVGGSFINRGGEEHIVRGYGWIDSGKAGLDDLRSIVVHEHGGTPVTIGDIATVELGAAIRRGAQVANGEESVGGTVLKLIHANTQELLEGVEDKLAAVNKALPEGMEAVPFYSQADLIAKAVGTVEDALLEGAVLVLIFLYLFLGNVRSTLIVIASLPLATLIAFIAMDYVGMTANLMSLGGLAIGIGMMVDGSVVMMENIFRHLEQRKGEEVPMLRLAGEAAREVGRPIAFGISIIIIVFLPLFTLQGVEGKMFSPMAYTIAFALVGALFLALTMVPVLAGYAFRRGEAPGEPRLVGWIKAAYRPILNSVYRHPAWVIGAAGVAFAASLALFPFLGTTFVPTLREGTYMVRTTLPPGANLPTTKAYAKRIQEVMQTFPEVTGTYSRVGRPEVGGEPTPVNGIHTVVTLKPLSAWTSGRDYEELQNAMSARVKEQVPGVANNFNQPIQMRTDELISGLKAQVAVSVFGEDLDELAGLGREVAAVARGVEGAVDVRMQQQSGKPQIVIRPDRDALARYGIPVDKVLETIETGIGGASVGQVFEEIRRFDIFLRLEEAADEDLQLAEIRDLPLRTVEGGLIPVSRVADIETYVGPKKISRSQASRRVFVQFNVRGRDMGGVVREVQRKVDEQVDLPAGYFTEYGGQFENQQRAMQRLYLVVPLTLGLIFLMLFSAFGSLRYATLIFLNVPIAVTGGIFALWVSGMYLSVAGAVGFIAVFGVAVLNGVVLVSYINQLRERGLETEEAVKTGAEHRMRPVLMTATVAILGLLPLLLADGIGANVQRPLAAVVIGGLVTSTILTLLVLPAVYRWFTEPGEEVAV</sequence>
<dbReference type="InterPro" id="IPR001036">
    <property type="entry name" value="Acrflvin-R"/>
</dbReference>
<accession>A0ABV4TSH3</accession>
<feature type="transmembrane region" description="Helical" evidence="8">
    <location>
        <begin position="899"/>
        <end position="918"/>
    </location>
</feature>
<dbReference type="InterPro" id="IPR027463">
    <property type="entry name" value="AcrB_DN_DC_subdom"/>
</dbReference>
<dbReference type="Pfam" id="PF00873">
    <property type="entry name" value="ACR_tran"/>
    <property type="match status" value="1"/>
</dbReference>
<comment type="subcellular location">
    <subcellularLocation>
        <location evidence="1">Cell membrane</location>
        <topology evidence="1">Multi-pass membrane protein</topology>
    </subcellularLocation>
</comment>
<dbReference type="PANTHER" id="PTHR32063:SF24">
    <property type="entry name" value="CATION EFFLUX SYSTEM (ACRB_ACRD_ACRF FAMILY)"/>
    <property type="match status" value="1"/>
</dbReference>
<keyword evidence="3" id="KW-0813">Transport</keyword>
<dbReference type="RefSeq" id="WP_373655058.1">
    <property type="nucleotide sequence ID" value="NZ_JBGUAW010000003.1"/>
</dbReference>
<evidence type="ECO:0000256" key="5">
    <source>
        <dbReference type="ARBA" id="ARBA00022692"/>
    </source>
</evidence>
<reference evidence="9 10" key="1">
    <citation type="submission" date="2024-08" db="EMBL/GenBank/DDBJ databases">
        <title>Whole-genome sequencing of halo(alkali)philic microorganisms from hypersaline lakes.</title>
        <authorList>
            <person name="Sorokin D.Y."/>
            <person name="Merkel A.Y."/>
            <person name="Messina E."/>
            <person name="Yakimov M."/>
        </authorList>
    </citation>
    <scope>NUCLEOTIDE SEQUENCE [LARGE SCALE GENOMIC DNA]</scope>
    <source>
        <strain evidence="9 10">Cl-TMA</strain>
    </source>
</reference>
<feature type="transmembrane region" description="Helical" evidence="8">
    <location>
        <begin position="1001"/>
        <end position="1024"/>
    </location>
</feature>
<comment type="similarity">
    <text evidence="2">Belongs to the resistance-nodulation-cell division (RND) (TC 2.A.6) family.</text>
</comment>
<dbReference type="Gene3D" id="1.20.1640.10">
    <property type="entry name" value="Multidrug efflux transporter AcrB transmembrane domain"/>
    <property type="match status" value="2"/>
</dbReference>
<feature type="transmembrane region" description="Helical" evidence="8">
    <location>
        <begin position="479"/>
        <end position="502"/>
    </location>
</feature>
<dbReference type="SUPFAM" id="SSF82866">
    <property type="entry name" value="Multidrug efflux transporter AcrB transmembrane domain"/>
    <property type="match status" value="2"/>
</dbReference>
<dbReference type="InterPro" id="IPR004763">
    <property type="entry name" value="CusA-like"/>
</dbReference>
<gene>
    <name evidence="9" type="ORF">ACERLL_05480</name>
</gene>
<evidence type="ECO:0000256" key="1">
    <source>
        <dbReference type="ARBA" id="ARBA00004651"/>
    </source>
</evidence>